<dbReference type="PANTHER" id="PTHR37938">
    <property type="entry name" value="BLL0215 PROTEIN"/>
    <property type="match status" value="1"/>
</dbReference>
<dbReference type="Proteomes" id="UP001596116">
    <property type="component" value="Unassembled WGS sequence"/>
</dbReference>
<accession>A0ABW1KZ98</accession>
<evidence type="ECO:0000313" key="3">
    <source>
        <dbReference type="EMBL" id="MFC6037411.1"/>
    </source>
</evidence>
<evidence type="ECO:0000256" key="1">
    <source>
        <dbReference type="SAM" id="Phobius"/>
    </source>
</evidence>
<feature type="domain" description="YdbS-like PH" evidence="2">
    <location>
        <begin position="54"/>
        <end position="126"/>
    </location>
</feature>
<evidence type="ECO:0000313" key="4">
    <source>
        <dbReference type="Proteomes" id="UP001596116"/>
    </source>
</evidence>
<comment type="caution">
    <text evidence="3">The sequence shown here is derived from an EMBL/GenBank/DDBJ whole genome shotgun (WGS) entry which is preliminary data.</text>
</comment>
<dbReference type="EMBL" id="JBHPON010000003">
    <property type="protein sequence ID" value="MFC6037411.1"/>
    <property type="molecule type" value="Genomic_DNA"/>
</dbReference>
<sequence>MSYVKSSLGADEEILMIARFPWPYHLVAWGALLVLGIVGVGVIIWAMMLVHFATTEAALTTRRVVYKKGLFTRETLELGVSTIEQIELHQGFWGRIFGFGVVEVSGTGDGQIRTHSMADPVKFRRLVTDARAQDRAIVVEQTEFNQADARTRARERLQLSS</sequence>
<organism evidence="3 4">
    <name type="scientific">Hyphococcus aureus</name>
    <dbReference type="NCBI Taxonomy" id="2666033"/>
    <lineage>
        <taxon>Bacteria</taxon>
        <taxon>Pseudomonadati</taxon>
        <taxon>Pseudomonadota</taxon>
        <taxon>Alphaproteobacteria</taxon>
        <taxon>Parvularculales</taxon>
        <taxon>Parvularculaceae</taxon>
        <taxon>Hyphococcus</taxon>
    </lineage>
</organism>
<reference evidence="3 4" key="1">
    <citation type="submission" date="2024-09" db="EMBL/GenBank/DDBJ databases">
        <authorList>
            <person name="Zhang Z.-H."/>
        </authorList>
    </citation>
    <scope>NUCLEOTIDE SEQUENCE [LARGE SCALE GENOMIC DNA]</scope>
    <source>
        <strain evidence="3 4">HHTR114</strain>
    </source>
</reference>
<dbReference type="RefSeq" id="WP_379881193.1">
    <property type="nucleotide sequence ID" value="NZ_JBHPON010000003.1"/>
</dbReference>
<name>A0ABW1KZ98_9PROT</name>
<evidence type="ECO:0000259" key="2">
    <source>
        <dbReference type="Pfam" id="PF03703"/>
    </source>
</evidence>
<keyword evidence="1" id="KW-1133">Transmembrane helix</keyword>
<keyword evidence="1" id="KW-0472">Membrane</keyword>
<protein>
    <submittedName>
        <fullName evidence="3">PH domain-containing protein</fullName>
    </submittedName>
</protein>
<keyword evidence="4" id="KW-1185">Reference proteome</keyword>
<proteinExistence type="predicted"/>
<dbReference type="PANTHER" id="PTHR37938:SF1">
    <property type="entry name" value="BLL0215 PROTEIN"/>
    <property type="match status" value="1"/>
</dbReference>
<keyword evidence="1" id="KW-0812">Transmembrane</keyword>
<dbReference type="Pfam" id="PF03703">
    <property type="entry name" value="bPH_2"/>
    <property type="match status" value="1"/>
</dbReference>
<feature type="transmembrane region" description="Helical" evidence="1">
    <location>
        <begin position="26"/>
        <end position="53"/>
    </location>
</feature>
<dbReference type="InterPro" id="IPR005182">
    <property type="entry name" value="YdbS-like_PH"/>
</dbReference>
<gene>
    <name evidence="3" type="ORF">ACFMB1_17780</name>
</gene>